<dbReference type="EMBL" id="HBGE01007872">
    <property type="protein sequence ID" value="CAD9095286.1"/>
    <property type="molecule type" value="Transcribed_RNA"/>
</dbReference>
<dbReference type="SMART" id="SM00645">
    <property type="entry name" value="Pept_C1"/>
    <property type="match status" value="1"/>
</dbReference>
<keyword evidence="2" id="KW-0865">Zymogen</keyword>
<dbReference type="InterPro" id="IPR038765">
    <property type="entry name" value="Papain-like_cys_pep_sf"/>
</dbReference>
<dbReference type="PRINTS" id="PR00705">
    <property type="entry name" value="PAPAIN"/>
</dbReference>
<evidence type="ECO:0000256" key="2">
    <source>
        <dbReference type="ARBA" id="ARBA00023145"/>
    </source>
</evidence>
<evidence type="ECO:0000259" key="3">
    <source>
        <dbReference type="SMART" id="SM00645"/>
    </source>
</evidence>
<reference evidence="4" key="1">
    <citation type="submission" date="2021-01" db="EMBL/GenBank/DDBJ databases">
        <authorList>
            <person name="Corre E."/>
            <person name="Pelletier E."/>
            <person name="Niang G."/>
            <person name="Scheremetjew M."/>
            <person name="Finn R."/>
            <person name="Kale V."/>
            <person name="Holt S."/>
            <person name="Cochrane G."/>
            <person name="Meng A."/>
            <person name="Brown T."/>
            <person name="Cohen L."/>
        </authorList>
    </citation>
    <scope>NUCLEOTIDE SEQUENCE</scope>
    <source>
        <strain evidence="4">OF101</strain>
    </source>
</reference>
<dbReference type="InterPro" id="IPR000169">
    <property type="entry name" value="Pept_cys_AS"/>
</dbReference>
<dbReference type="InterPro" id="IPR000668">
    <property type="entry name" value="Peptidase_C1A_C"/>
</dbReference>
<dbReference type="SUPFAM" id="SSF54001">
    <property type="entry name" value="Cysteine proteinases"/>
    <property type="match status" value="1"/>
</dbReference>
<dbReference type="PROSITE" id="PS00639">
    <property type="entry name" value="THIOL_PROTEASE_HIS"/>
    <property type="match status" value="1"/>
</dbReference>
<protein>
    <recommendedName>
        <fullName evidence="3">Peptidase C1A papain C-terminal domain-containing protein</fullName>
    </recommendedName>
</protein>
<dbReference type="InterPro" id="IPR013128">
    <property type="entry name" value="Peptidase_C1A"/>
</dbReference>
<dbReference type="Pfam" id="PF00112">
    <property type="entry name" value="Peptidase_C1"/>
    <property type="match status" value="1"/>
</dbReference>
<feature type="domain" description="Peptidase C1A papain C-terminal" evidence="3">
    <location>
        <begin position="53"/>
        <end position="285"/>
    </location>
</feature>
<dbReference type="InterPro" id="IPR025660">
    <property type="entry name" value="Pept_his_AS"/>
</dbReference>
<dbReference type="Gene3D" id="3.90.70.10">
    <property type="entry name" value="Cysteine proteinases"/>
    <property type="match status" value="1"/>
</dbReference>
<evidence type="ECO:0000256" key="1">
    <source>
        <dbReference type="ARBA" id="ARBA00008455"/>
    </source>
</evidence>
<dbReference type="AlphaFoldDB" id="A0A7S1L5Y0"/>
<evidence type="ECO:0000313" key="4">
    <source>
        <dbReference type="EMBL" id="CAD9095286.1"/>
    </source>
</evidence>
<dbReference type="PANTHER" id="PTHR12411">
    <property type="entry name" value="CYSTEINE PROTEASE FAMILY C1-RELATED"/>
    <property type="match status" value="1"/>
</dbReference>
<dbReference type="PROSITE" id="PS00139">
    <property type="entry name" value="THIOL_PROTEASE_CYS"/>
    <property type="match status" value="1"/>
</dbReference>
<name>A0A7S1L5Y0_ALECA</name>
<organism evidence="4">
    <name type="scientific">Alexandrium catenella</name>
    <name type="common">Red tide dinoflagellate</name>
    <name type="synonym">Gonyaulax catenella</name>
    <dbReference type="NCBI Taxonomy" id="2925"/>
    <lineage>
        <taxon>Eukaryota</taxon>
        <taxon>Sar</taxon>
        <taxon>Alveolata</taxon>
        <taxon>Dinophyceae</taxon>
        <taxon>Gonyaulacales</taxon>
        <taxon>Pyrocystaceae</taxon>
        <taxon>Alexandrium</taxon>
    </lineage>
</organism>
<comment type="similarity">
    <text evidence="1">Belongs to the peptidase C1 family.</text>
</comment>
<dbReference type="GO" id="GO:0006508">
    <property type="term" value="P:proteolysis"/>
    <property type="evidence" value="ECO:0007669"/>
    <property type="project" value="InterPro"/>
</dbReference>
<sequence>MPRWHRWTMRQVNTYAGVRRPVRPRELHRLMLQQHQSGAAQSFVQEASTRAQFPRRWDWSEVAGRDYLEPVMDQGDCGSCYATSSVRMLTARHKIARKDTALLPWSIGLPLHCSEYNQGCSGGYGVLTAKWSRDVGLLPATCLRYRPGGSCKLECDLSALNGTRYRADNHRYVGSWYGNTSVEAVKEELYHNGPLVLGLEPTEDFMFYSEGIYRSSSHSSLLHSATPEWQQVDHAVLLVGWGDEGGQEYWRIQNSWGVDWGENGFFRIAMGRNEAGIESIAEAADVVVDEQNGLQMASFFEQLGRGSQPRAAA</sequence>
<gene>
    <name evidence="4" type="ORF">ACAT0790_LOCUS4740</name>
</gene>
<proteinExistence type="inferred from homology"/>
<dbReference type="GO" id="GO:0008234">
    <property type="term" value="F:cysteine-type peptidase activity"/>
    <property type="evidence" value="ECO:0007669"/>
    <property type="project" value="InterPro"/>
</dbReference>
<accession>A0A7S1L5Y0</accession>